<dbReference type="GO" id="GO:0046983">
    <property type="term" value="F:protein dimerization activity"/>
    <property type="evidence" value="ECO:0007669"/>
    <property type="project" value="InterPro"/>
</dbReference>
<keyword evidence="8" id="KW-1185">Reference proteome</keyword>
<dbReference type="PANTHER" id="PTHR46481:SF10">
    <property type="entry name" value="ZINC FINGER BED DOMAIN-CONTAINING PROTEIN 39"/>
    <property type="match status" value="1"/>
</dbReference>
<evidence type="ECO:0000256" key="2">
    <source>
        <dbReference type="ARBA" id="ARBA00022723"/>
    </source>
</evidence>
<evidence type="ECO:0000259" key="6">
    <source>
        <dbReference type="Pfam" id="PF05699"/>
    </source>
</evidence>
<sequence>MRPISIVSGDGFRRFCEKLNPAFKVPCPQTIKNHLQYYYDNSKSELIKTLDFDQTKNYKYSFTTDAWTSLANEGYTTITIHYIDSEWNDHHRVLNTHEVTERHTGLNLATDFLEVLTNFGIKKESVISITADNAANMDVCIREIGVKRIRCFGHSLQLAVKAGFKLGFMDKMLGSARRIVTFFNRSTVANNCFKEKQKQLNLPQHKLIQDCATRWNSAYFMIHRLLEQRLAIFAVIHEPGLMKPSDARSYELSDKDWSLILEPLQMATTILSGEQYPTAAMIYPVVAGLLNIHLKESTDDSPEIKKVKLAIASDLSSRFFSTNDNDIATHPAIIASALHPSYKHLKFLDEGQRIGIWDHLLTLLTEVIDKQSHNPLCHTDTEPTQVEETTFEDVDVPAGKKSKPLEFLMGDYYDRGGESKHGSPNTNRLNAENTIEMFKMEKVLKECSNPLKWWKSNEPRYPNLAQLAKIYLNIPGTSVASERIFSATGNIVSKKRAALDPDTVDQLIFVRELLREKKNKC</sequence>
<keyword evidence="5" id="KW-0539">Nucleus</keyword>
<evidence type="ECO:0000256" key="1">
    <source>
        <dbReference type="ARBA" id="ARBA00004123"/>
    </source>
</evidence>
<dbReference type="EMBL" id="JAZGQO010000013">
    <property type="protein sequence ID" value="KAK6171691.1"/>
    <property type="molecule type" value="Genomic_DNA"/>
</dbReference>
<gene>
    <name evidence="7" type="ORF">SNE40_018132</name>
</gene>
<dbReference type="Pfam" id="PF05699">
    <property type="entry name" value="Dimer_Tnp_hAT"/>
    <property type="match status" value="1"/>
</dbReference>
<dbReference type="InterPro" id="IPR012337">
    <property type="entry name" value="RNaseH-like_sf"/>
</dbReference>
<keyword evidence="3" id="KW-0863">Zinc-finger</keyword>
<dbReference type="PANTHER" id="PTHR46481">
    <property type="entry name" value="ZINC FINGER BED DOMAIN-CONTAINING PROTEIN 4"/>
    <property type="match status" value="1"/>
</dbReference>
<feature type="domain" description="HAT C-terminal dimerisation" evidence="6">
    <location>
        <begin position="436"/>
        <end position="512"/>
    </location>
</feature>
<evidence type="ECO:0000256" key="4">
    <source>
        <dbReference type="ARBA" id="ARBA00022833"/>
    </source>
</evidence>
<evidence type="ECO:0000313" key="8">
    <source>
        <dbReference type="Proteomes" id="UP001347796"/>
    </source>
</evidence>
<dbReference type="InterPro" id="IPR008906">
    <property type="entry name" value="HATC_C_dom"/>
</dbReference>
<dbReference type="Proteomes" id="UP001347796">
    <property type="component" value="Unassembled WGS sequence"/>
</dbReference>
<reference evidence="7 8" key="1">
    <citation type="submission" date="2024-01" db="EMBL/GenBank/DDBJ databases">
        <title>The genome of the rayed Mediterranean limpet Patella caerulea (Linnaeus, 1758).</title>
        <authorList>
            <person name="Anh-Thu Weber A."/>
            <person name="Halstead-Nussloch G."/>
        </authorList>
    </citation>
    <scope>NUCLEOTIDE SEQUENCE [LARGE SCALE GENOMIC DNA]</scope>
    <source>
        <strain evidence="7">AATW-2023a</strain>
        <tissue evidence="7">Whole specimen</tissue>
    </source>
</reference>
<evidence type="ECO:0000256" key="3">
    <source>
        <dbReference type="ARBA" id="ARBA00022771"/>
    </source>
</evidence>
<protein>
    <recommendedName>
        <fullName evidence="6">HAT C-terminal dimerisation domain-containing protein</fullName>
    </recommendedName>
</protein>
<proteinExistence type="predicted"/>
<comment type="subcellular location">
    <subcellularLocation>
        <location evidence="1">Nucleus</location>
    </subcellularLocation>
</comment>
<dbReference type="GO" id="GO:0008270">
    <property type="term" value="F:zinc ion binding"/>
    <property type="evidence" value="ECO:0007669"/>
    <property type="project" value="UniProtKB-KW"/>
</dbReference>
<dbReference type="InterPro" id="IPR052035">
    <property type="entry name" value="ZnF_BED_domain_contain"/>
</dbReference>
<evidence type="ECO:0000256" key="5">
    <source>
        <dbReference type="ARBA" id="ARBA00023242"/>
    </source>
</evidence>
<keyword evidence="4" id="KW-0862">Zinc</keyword>
<evidence type="ECO:0000313" key="7">
    <source>
        <dbReference type="EMBL" id="KAK6171691.1"/>
    </source>
</evidence>
<name>A0AAN8J754_PATCE</name>
<dbReference type="AlphaFoldDB" id="A0AAN8J754"/>
<dbReference type="SUPFAM" id="SSF140996">
    <property type="entry name" value="Hermes dimerisation domain"/>
    <property type="match status" value="1"/>
</dbReference>
<dbReference type="GO" id="GO:0005634">
    <property type="term" value="C:nucleus"/>
    <property type="evidence" value="ECO:0007669"/>
    <property type="project" value="UniProtKB-SubCell"/>
</dbReference>
<comment type="caution">
    <text evidence="7">The sequence shown here is derived from an EMBL/GenBank/DDBJ whole genome shotgun (WGS) entry which is preliminary data.</text>
</comment>
<accession>A0AAN8J754</accession>
<keyword evidence="2" id="KW-0479">Metal-binding</keyword>
<dbReference type="SUPFAM" id="SSF53098">
    <property type="entry name" value="Ribonuclease H-like"/>
    <property type="match status" value="1"/>
</dbReference>
<organism evidence="7 8">
    <name type="scientific">Patella caerulea</name>
    <name type="common">Rayed Mediterranean limpet</name>
    <dbReference type="NCBI Taxonomy" id="87958"/>
    <lineage>
        <taxon>Eukaryota</taxon>
        <taxon>Metazoa</taxon>
        <taxon>Spiralia</taxon>
        <taxon>Lophotrochozoa</taxon>
        <taxon>Mollusca</taxon>
        <taxon>Gastropoda</taxon>
        <taxon>Patellogastropoda</taxon>
        <taxon>Patelloidea</taxon>
        <taxon>Patellidae</taxon>
        <taxon>Patella</taxon>
    </lineage>
</organism>